<sequence>MSHFGIFLGCEVEANSGAAQADFLKENIDSMKDLGNCLSFLQKGICRDVYPVEAAYGGERVLHICCQHS</sequence>
<evidence type="ECO:0000313" key="2">
    <source>
        <dbReference type="Proteomes" id="UP001165960"/>
    </source>
</evidence>
<comment type="caution">
    <text evidence="1">The sequence shown here is derived from an EMBL/GenBank/DDBJ whole genome shotgun (WGS) entry which is preliminary data.</text>
</comment>
<organism evidence="1 2">
    <name type="scientific">Entomophthora muscae</name>
    <dbReference type="NCBI Taxonomy" id="34485"/>
    <lineage>
        <taxon>Eukaryota</taxon>
        <taxon>Fungi</taxon>
        <taxon>Fungi incertae sedis</taxon>
        <taxon>Zoopagomycota</taxon>
        <taxon>Entomophthoromycotina</taxon>
        <taxon>Entomophthoromycetes</taxon>
        <taxon>Entomophthorales</taxon>
        <taxon>Entomophthoraceae</taxon>
        <taxon>Entomophthora</taxon>
    </lineage>
</organism>
<protein>
    <submittedName>
        <fullName evidence="1">Uncharacterized protein</fullName>
    </submittedName>
</protein>
<dbReference type="EMBL" id="QTSX02001509">
    <property type="protein sequence ID" value="KAJ9080951.1"/>
    <property type="molecule type" value="Genomic_DNA"/>
</dbReference>
<gene>
    <name evidence="1" type="ORF">DSO57_1019617</name>
</gene>
<dbReference type="Proteomes" id="UP001165960">
    <property type="component" value="Unassembled WGS sequence"/>
</dbReference>
<accession>A0ACC2U324</accession>
<evidence type="ECO:0000313" key="1">
    <source>
        <dbReference type="EMBL" id="KAJ9080951.1"/>
    </source>
</evidence>
<reference evidence="1" key="1">
    <citation type="submission" date="2022-04" db="EMBL/GenBank/DDBJ databases">
        <title>Genome of the entomopathogenic fungus Entomophthora muscae.</title>
        <authorList>
            <person name="Elya C."/>
            <person name="Lovett B.R."/>
            <person name="Lee E."/>
            <person name="Macias A.M."/>
            <person name="Hajek A.E."/>
            <person name="De Bivort B.L."/>
            <person name="Kasson M.T."/>
            <person name="De Fine Licht H.H."/>
            <person name="Stajich J.E."/>
        </authorList>
    </citation>
    <scope>NUCLEOTIDE SEQUENCE</scope>
    <source>
        <strain evidence="1">Berkeley</strain>
    </source>
</reference>
<keyword evidence="2" id="KW-1185">Reference proteome</keyword>
<proteinExistence type="predicted"/>
<name>A0ACC2U324_9FUNG</name>